<evidence type="ECO:0008006" key="3">
    <source>
        <dbReference type="Google" id="ProtNLM"/>
    </source>
</evidence>
<reference evidence="1 2" key="1">
    <citation type="submission" date="2024-01" db="EMBL/GenBank/DDBJ databases">
        <title>Niabella digestum sp. nov., isolated from waste digestion system.</title>
        <authorList>
            <person name="Zhang L."/>
        </authorList>
    </citation>
    <scope>NUCLEOTIDE SEQUENCE [LARGE SCALE GENOMIC DNA]</scope>
    <source>
        <strain evidence="1 2">A18</strain>
    </source>
</reference>
<accession>A0ABU7RIN0</accession>
<dbReference type="EMBL" id="JAZGLY010000006">
    <property type="protein sequence ID" value="MEE6187806.1"/>
    <property type="molecule type" value="Genomic_DNA"/>
</dbReference>
<organism evidence="1 2">
    <name type="scientific">Niabella digestorum</name>
    <dbReference type="NCBI Taxonomy" id="3117701"/>
    <lineage>
        <taxon>Bacteria</taxon>
        <taxon>Pseudomonadati</taxon>
        <taxon>Bacteroidota</taxon>
        <taxon>Chitinophagia</taxon>
        <taxon>Chitinophagales</taxon>
        <taxon>Chitinophagaceae</taxon>
        <taxon>Niabella</taxon>
    </lineage>
</organism>
<comment type="caution">
    <text evidence="1">The sequence shown here is derived from an EMBL/GenBank/DDBJ whole genome shotgun (WGS) entry which is preliminary data.</text>
</comment>
<gene>
    <name evidence="1" type="ORF">V2H41_11040</name>
</gene>
<name>A0ABU7RIN0_9BACT</name>
<dbReference type="Proteomes" id="UP001357452">
    <property type="component" value="Unassembled WGS sequence"/>
</dbReference>
<evidence type="ECO:0000313" key="1">
    <source>
        <dbReference type="EMBL" id="MEE6187806.1"/>
    </source>
</evidence>
<proteinExistence type="predicted"/>
<keyword evidence="2" id="KW-1185">Reference proteome</keyword>
<protein>
    <recommendedName>
        <fullName evidence="3">TonB-dependent receptor</fullName>
    </recommendedName>
</protein>
<dbReference type="RefSeq" id="WP_330975213.1">
    <property type="nucleotide sequence ID" value="NZ_JAZGLY010000006.1"/>
</dbReference>
<evidence type="ECO:0000313" key="2">
    <source>
        <dbReference type="Proteomes" id="UP001357452"/>
    </source>
</evidence>
<sequence>MVRKNPTVSAVYGDMTALTKDVLNRWVLPGDEQYTTVPAILDMLSLRQVVTNTGTAVDARYPYNAYNYSDVRVAKGDYIKLSNISIGYNLSKNLCQKLRVDNASLALVANNIAVLYADKNLNGQDPEFINSGGVALPVSRQVTLSLKLGL</sequence>